<proteinExistence type="predicted"/>
<dbReference type="EMBL" id="CP017147">
    <property type="protein sequence ID" value="AOO80416.1"/>
    <property type="molecule type" value="Genomic_DNA"/>
</dbReference>
<dbReference type="PANTHER" id="PTHR12629">
    <property type="entry name" value="DIPHOSPHOINOSITOL POLYPHOSPHATE PHOSPHOHYDROLASE"/>
    <property type="match status" value="1"/>
</dbReference>
<evidence type="ECO:0000256" key="4">
    <source>
        <dbReference type="ARBA" id="ARBA00022842"/>
    </source>
</evidence>
<keyword evidence="2" id="KW-0479">Metal-binding</keyword>
<evidence type="ECO:0000256" key="2">
    <source>
        <dbReference type="ARBA" id="ARBA00022723"/>
    </source>
</evidence>
<evidence type="ECO:0000256" key="3">
    <source>
        <dbReference type="ARBA" id="ARBA00022801"/>
    </source>
</evidence>
<evidence type="ECO:0000259" key="5">
    <source>
        <dbReference type="PROSITE" id="PS51462"/>
    </source>
</evidence>
<name>A0A1D7TZ69_9HYPH</name>
<keyword evidence="4" id="KW-0460">Magnesium</keyword>
<dbReference type="Gene3D" id="3.90.79.10">
    <property type="entry name" value="Nucleoside Triphosphate Pyrophosphohydrolase"/>
    <property type="match status" value="1"/>
</dbReference>
<keyword evidence="7" id="KW-1185">Reference proteome</keyword>
<dbReference type="PROSITE" id="PS51462">
    <property type="entry name" value="NUDIX"/>
    <property type="match status" value="1"/>
</dbReference>
<feature type="domain" description="Nudix hydrolase" evidence="5">
    <location>
        <begin position="10"/>
        <end position="142"/>
    </location>
</feature>
<dbReference type="InterPro" id="IPR000086">
    <property type="entry name" value="NUDIX_hydrolase_dom"/>
</dbReference>
<gene>
    <name evidence="6" type="ORF">BHK69_08005</name>
</gene>
<dbReference type="GO" id="GO:0046872">
    <property type="term" value="F:metal ion binding"/>
    <property type="evidence" value="ECO:0007669"/>
    <property type="project" value="UniProtKB-KW"/>
</dbReference>
<dbReference type="PANTHER" id="PTHR12629:SF0">
    <property type="entry name" value="DIPHOSPHOINOSITOL-POLYPHOSPHATE DIPHOSPHATASE"/>
    <property type="match status" value="1"/>
</dbReference>
<dbReference type="InterPro" id="IPR047198">
    <property type="entry name" value="DDP-like_NUDIX"/>
</dbReference>
<evidence type="ECO:0000313" key="6">
    <source>
        <dbReference type="EMBL" id="AOO80416.1"/>
    </source>
</evidence>
<evidence type="ECO:0000313" key="7">
    <source>
        <dbReference type="Proteomes" id="UP000094969"/>
    </source>
</evidence>
<dbReference type="AlphaFoldDB" id="A0A1D7TZ69"/>
<dbReference type="CDD" id="cd04666">
    <property type="entry name" value="NUDIX_DIPP2_like_Nudt4"/>
    <property type="match status" value="1"/>
</dbReference>
<protein>
    <submittedName>
        <fullName evidence="6">NUDIX hydrolase</fullName>
    </submittedName>
</protein>
<reference evidence="6 7" key="1">
    <citation type="journal article" date="2015" name="Antonie Van Leeuwenhoek">
        <title>Bosea vaviloviae sp. nov., a new species of slow-growing rhizobia isolated from nodules of the relict species Vavilovia formosa (Stev.) Fed.</title>
        <authorList>
            <person name="Safronova V.I."/>
            <person name="Kuznetsova I.G."/>
            <person name="Sazanova A.L."/>
            <person name="Kimeklis A.K."/>
            <person name="Belimov A.A."/>
            <person name="Andronov E.E."/>
            <person name="Pinaev A.G."/>
            <person name="Chizhevskaya E.P."/>
            <person name="Pukhaev A.R."/>
            <person name="Popov K.P."/>
            <person name="Willems A."/>
            <person name="Tikhonovich I.A."/>
        </authorList>
    </citation>
    <scope>NUCLEOTIDE SEQUENCE [LARGE SCALE GENOMIC DNA]</scope>
    <source>
        <strain evidence="6 7">Vaf18</strain>
    </source>
</reference>
<comment type="cofactor">
    <cofactor evidence="1">
        <name>Mg(2+)</name>
        <dbReference type="ChEBI" id="CHEBI:18420"/>
    </cofactor>
</comment>
<dbReference type="SUPFAM" id="SSF55811">
    <property type="entry name" value="Nudix"/>
    <property type="match status" value="1"/>
</dbReference>
<dbReference type="GO" id="GO:0016462">
    <property type="term" value="F:pyrophosphatase activity"/>
    <property type="evidence" value="ECO:0007669"/>
    <property type="project" value="InterPro"/>
</dbReference>
<dbReference type="InterPro" id="IPR015797">
    <property type="entry name" value="NUDIX_hydrolase-like_dom_sf"/>
</dbReference>
<evidence type="ECO:0000256" key="1">
    <source>
        <dbReference type="ARBA" id="ARBA00001946"/>
    </source>
</evidence>
<dbReference type="GO" id="GO:0005737">
    <property type="term" value="C:cytoplasm"/>
    <property type="evidence" value="ECO:0007669"/>
    <property type="project" value="TreeGrafter"/>
</dbReference>
<accession>A0A1D7TZ69</accession>
<organism evidence="6 7">
    <name type="scientific">Bosea vaviloviae</name>
    <dbReference type="NCBI Taxonomy" id="1526658"/>
    <lineage>
        <taxon>Bacteria</taxon>
        <taxon>Pseudomonadati</taxon>
        <taxon>Pseudomonadota</taxon>
        <taxon>Alphaproteobacteria</taxon>
        <taxon>Hyphomicrobiales</taxon>
        <taxon>Boseaceae</taxon>
        <taxon>Bosea</taxon>
    </lineage>
</organism>
<dbReference type="STRING" id="1526658.BHK69_08005"/>
<dbReference type="Pfam" id="PF00293">
    <property type="entry name" value="NUDIX"/>
    <property type="match status" value="1"/>
</dbReference>
<dbReference type="Proteomes" id="UP000094969">
    <property type="component" value="Chromosome"/>
</dbReference>
<keyword evidence="3 6" id="KW-0378">Hydrolase</keyword>
<sequence>MKKAKRTPGEARLQIAAMPIRRMDDGSTQIMLVTSRTTKRWIVPKGWPIKGLKNHEAAAREAFEEAGVIGKISAKPAGRYIYWKRMRDHFVLCTVKLYLLEVERQLASWAEQGQRHSQWFKPEDAADLVDEPELSTAIRKLAAPVPG</sequence>
<dbReference type="KEGG" id="bvv:BHK69_08005"/>
<dbReference type="OrthoDB" id="7066910at2"/>